<evidence type="ECO:0000256" key="11">
    <source>
        <dbReference type="ARBA" id="ARBA00033056"/>
    </source>
</evidence>
<dbReference type="InterPro" id="IPR020084">
    <property type="entry name" value="NUDIX_hydrolase_CS"/>
</dbReference>
<keyword evidence="7 13" id="KW-0460">Magnesium</keyword>
<dbReference type="RefSeq" id="WP_009021538.1">
    <property type="nucleotide sequence ID" value="NZ_DS999411.1"/>
</dbReference>
<comment type="similarity">
    <text evidence="2">Belongs to the Nudix hydrolase family. NudF subfamily.</text>
</comment>
<evidence type="ECO:0000256" key="2">
    <source>
        <dbReference type="ARBA" id="ARBA00007482"/>
    </source>
</evidence>
<keyword evidence="16" id="KW-1185">Reference proteome</keyword>
<keyword evidence="5 13" id="KW-0479">Metal-binding</keyword>
<proteinExistence type="inferred from homology"/>
<evidence type="ECO:0000256" key="9">
    <source>
        <dbReference type="ARBA" id="ARBA00030162"/>
    </source>
</evidence>
<feature type="binding site" evidence="13">
    <location>
        <position position="109"/>
    </location>
    <ligand>
        <name>Mg(2+)</name>
        <dbReference type="ChEBI" id="CHEBI:18420"/>
        <label>1</label>
    </ligand>
</feature>
<gene>
    <name evidence="15" type="primary">nudF</name>
    <name evidence="15" type="ORF">NOR51B_2749</name>
</gene>
<evidence type="ECO:0000256" key="7">
    <source>
        <dbReference type="ARBA" id="ARBA00022842"/>
    </source>
</evidence>
<dbReference type="GO" id="GO:0046872">
    <property type="term" value="F:metal ion binding"/>
    <property type="evidence" value="ECO:0007669"/>
    <property type="project" value="UniProtKB-KW"/>
</dbReference>
<evidence type="ECO:0000256" key="3">
    <source>
        <dbReference type="ARBA" id="ARBA00012453"/>
    </source>
</evidence>
<dbReference type="PROSITE" id="PS00893">
    <property type="entry name" value="NUDIX_BOX"/>
    <property type="match status" value="1"/>
</dbReference>
<dbReference type="GO" id="GO:0019693">
    <property type="term" value="P:ribose phosphate metabolic process"/>
    <property type="evidence" value="ECO:0007669"/>
    <property type="project" value="TreeGrafter"/>
</dbReference>
<evidence type="ECO:0000256" key="8">
    <source>
        <dbReference type="ARBA" id="ARBA00025164"/>
    </source>
</evidence>
<dbReference type="STRING" id="565045.NOR51B_2749"/>
<dbReference type="NCBIfam" id="TIGR00052">
    <property type="entry name" value="nudix-type nucleoside diphosphatase, YffH/AdpP family"/>
    <property type="match status" value="1"/>
</dbReference>
<feature type="binding site" evidence="13">
    <location>
        <position position="161"/>
    </location>
    <ligand>
        <name>Mg(2+)</name>
        <dbReference type="ChEBI" id="CHEBI:18420"/>
        <label>1</label>
    </ligand>
</feature>
<dbReference type="GO" id="GO:0005829">
    <property type="term" value="C:cytosol"/>
    <property type="evidence" value="ECO:0007669"/>
    <property type="project" value="TreeGrafter"/>
</dbReference>
<accession>B8KX08</accession>
<sequence>MSALLPTFGADDVETLESEQVFQGYFSLRRDTLRHRRFNGGWTAPFRREVFDRGDAVGVLPWDPVSDQVILIEQFRPGAMRGDNSPWMFELIAGIVEPNEDDETVAHREAEEEAGCHLDRLRLIHTFYPSAGGCSEQIRLFMGRLVAADVGAVRGVADEFEDILVHTVSRTNAIAWLDANKIDNGHTLIALQWLARHGETLRQEWLK</sequence>
<dbReference type="PANTHER" id="PTHR11839:SF5">
    <property type="entry name" value="ADP-RIBOSE PYROPHOSPHATASE"/>
    <property type="match status" value="1"/>
</dbReference>
<evidence type="ECO:0000256" key="10">
    <source>
        <dbReference type="ARBA" id="ARBA00030308"/>
    </source>
</evidence>
<evidence type="ECO:0000256" key="13">
    <source>
        <dbReference type="PIRSR" id="PIRSR604385-2"/>
    </source>
</evidence>
<name>B8KX08_9GAMM</name>
<protein>
    <recommendedName>
        <fullName evidence="4">ADP-ribose pyrophosphatase</fullName>
        <ecNumber evidence="3">3.6.1.13</ecNumber>
    </recommendedName>
    <alternativeName>
        <fullName evidence="9">ADP-ribose diphosphatase</fullName>
    </alternativeName>
    <alternativeName>
        <fullName evidence="11">ADP-ribose phosphohydrolase</fullName>
    </alternativeName>
    <alternativeName>
        <fullName evidence="10">Adenosine diphosphoribose pyrophosphatase</fullName>
    </alternativeName>
</protein>
<dbReference type="EC" id="3.6.1.13" evidence="3"/>
<dbReference type="PROSITE" id="PS51462">
    <property type="entry name" value="NUDIX"/>
    <property type="match status" value="1"/>
</dbReference>
<dbReference type="SUPFAM" id="SSF55811">
    <property type="entry name" value="Nudix"/>
    <property type="match status" value="1"/>
</dbReference>
<dbReference type="EMBL" id="DS999411">
    <property type="protein sequence ID" value="EED36796.1"/>
    <property type="molecule type" value="Genomic_DNA"/>
</dbReference>
<feature type="binding site" evidence="13">
    <location>
        <position position="113"/>
    </location>
    <ligand>
        <name>Mg(2+)</name>
        <dbReference type="ChEBI" id="CHEBI:18420"/>
        <label>1</label>
    </ligand>
</feature>
<dbReference type="GO" id="GO:0006753">
    <property type="term" value="P:nucleoside phosphate metabolic process"/>
    <property type="evidence" value="ECO:0007669"/>
    <property type="project" value="TreeGrafter"/>
</dbReference>
<dbReference type="InterPro" id="IPR000086">
    <property type="entry name" value="NUDIX_hydrolase_dom"/>
</dbReference>
<evidence type="ECO:0000313" key="15">
    <source>
        <dbReference type="EMBL" id="EED36796.1"/>
    </source>
</evidence>
<evidence type="ECO:0000256" key="4">
    <source>
        <dbReference type="ARBA" id="ARBA00013297"/>
    </source>
</evidence>
<dbReference type="InterPro" id="IPR004385">
    <property type="entry name" value="NDP_pyrophosphatase"/>
</dbReference>
<feature type="domain" description="Nudix hydrolase" evidence="14">
    <location>
        <begin position="52"/>
        <end position="190"/>
    </location>
</feature>
<evidence type="ECO:0000259" key="14">
    <source>
        <dbReference type="PROSITE" id="PS51462"/>
    </source>
</evidence>
<comment type="catalytic activity">
    <reaction evidence="12">
        <text>ADP-D-ribose + H2O = D-ribose 5-phosphate + AMP + 2 H(+)</text>
        <dbReference type="Rhea" id="RHEA:10412"/>
        <dbReference type="ChEBI" id="CHEBI:15377"/>
        <dbReference type="ChEBI" id="CHEBI:15378"/>
        <dbReference type="ChEBI" id="CHEBI:57967"/>
        <dbReference type="ChEBI" id="CHEBI:78346"/>
        <dbReference type="ChEBI" id="CHEBI:456215"/>
        <dbReference type="EC" id="3.6.1.13"/>
    </reaction>
</comment>
<comment type="cofactor">
    <cofactor evidence="1 13">
        <name>Mg(2+)</name>
        <dbReference type="ChEBI" id="CHEBI:18420"/>
    </cofactor>
</comment>
<dbReference type="AlphaFoldDB" id="B8KX08"/>
<dbReference type="HOGENOM" id="CLU_062658_6_1_6"/>
<dbReference type="eggNOG" id="COG0494">
    <property type="taxonomic scope" value="Bacteria"/>
</dbReference>
<dbReference type="Proteomes" id="UP000004699">
    <property type="component" value="Unassembled WGS sequence"/>
</dbReference>
<dbReference type="GO" id="GO:0019144">
    <property type="term" value="F:ADP-sugar diphosphatase activity"/>
    <property type="evidence" value="ECO:0007669"/>
    <property type="project" value="TreeGrafter"/>
</dbReference>
<evidence type="ECO:0000256" key="6">
    <source>
        <dbReference type="ARBA" id="ARBA00022801"/>
    </source>
</evidence>
<organism evidence="15 16">
    <name type="scientific">Luminiphilus syltensis NOR5-1B</name>
    <dbReference type="NCBI Taxonomy" id="565045"/>
    <lineage>
        <taxon>Bacteria</taxon>
        <taxon>Pseudomonadati</taxon>
        <taxon>Pseudomonadota</taxon>
        <taxon>Gammaproteobacteria</taxon>
        <taxon>Cellvibrionales</taxon>
        <taxon>Halieaceae</taxon>
        <taxon>Luminiphilus</taxon>
    </lineage>
</organism>
<dbReference type="OrthoDB" id="5292471at2"/>
<evidence type="ECO:0000256" key="1">
    <source>
        <dbReference type="ARBA" id="ARBA00001946"/>
    </source>
</evidence>
<feature type="binding site" evidence="13">
    <location>
        <position position="93"/>
    </location>
    <ligand>
        <name>Mg(2+)</name>
        <dbReference type="ChEBI" id="CHEBI:18420"/>
        <label>1</label>
    </ligand>
</feature>
<evidence type="ECO:0000313" key="16">
    <source>
        <dbReference type="Proteomes" id="UP000004699"/>
    </source>
</evidence>
<dbReference type="GO" id="GO:0047631">
    <property type="term" value="F:ADP-ribose diphosphatase activity"/>
    <property type="evidence" value="ECO:0007669"/>
    <property type="project" value="UniProtKB-EC"/>
</dbReference>
<dbReference type="InterPro" id="IPR015797">
    <property type="entry name" value="NUDIX_hydrolase-like_dom_sf"/>
</dbReference>
<keyword evidence="6 15" id="KW-0378">Hydrolase</keyword>
<evidence type="ECO:0000256" key="5">
    <source>
        <dbReference type="ARBA" id="ARBA00022723"/>
    </source>
</evidence>
<dbReference type="CDD" id="cd24155">
    <property type="entry name" value="NUDIX_ADPRase"/>
    <property type="match status" value="1"/>
</dbReference>
<dbReference type="Pfam" id="PF00293">
    <property type="entry name" value="NUDIX"/>
    <property type="match status" value="1"/>
</dbReference>
<reference evidence="16" key="1">
    <citation type="journal article" date="2013" name="BMC Microbiol.">
        <title>Taxonomy and evolution of bacteriochlorophyll a-containing members of the OM60/NOR5 clade of marine gammaproteobacteria: description of Luminiphilus syltensis gen. nov., sp. nov., reclassification of Haliea rubra as Pseudohaliea rubra gen. nov., comb. nov., and emendation of Chromatocurvus halotolerans.</title>
        <authorList>
            <person name="Spring S."/>
            <person name="Riedel T."/>
            <person name="Sproer C."/>
            <person name="Yan S."/>
            <person name="Harder J."/>
            <person name="Fuchs B.M."/>
        </authorList>
    </citation>
    <scope>NUCLEOTIDE SEQUENCE [LARGE SCALE GENOMIC DNA]</scope>
    <source>
        <strain evidence="16">NOR51-B</strain>
    </source>
</reference>
<comment type="function">
    <text evidence="8">Acts on ADP-mannose and ADP-glucose as well as ADP-ribose. Prevents glycogen biosynthesis. The reaction catalyzed by this enzyme is a limiting step of the gluconeogenic process.</text>
</comment>
<dbReference type="Gene3D" id="3.90.79.10">
    <property type="entry name" value="Nucleoside Triphosphate Pyrophosphohydrolase"/>
    <property type="match status" value="1"/>
</dbReference>
<dbReference type="PANTHER" id="PTHR11839">
    <property type="entry name" value="UDP/ADP-SUGAR PYROPHOSPHATASE"/>
    <property type="match status" value="1"/>
</dbReference>
<evidence type="ECO:0000256" key="12">
    <source>
        <dbReference type="ARBA" id="ARBA00049546"/>
    </source>
</evidence>